<dbReference type="Gene3D" id="2.60.40.1400">
    <property type="entry name" value="G protein-activated inward rectifier potassium channel 1"/>
    <property type="match status" value="1"/>
</dbReference>
<feature type="domain" description="Potassium channel inwardly rectifying transmembrane" evidence="13">
    <location>
        <begin position="59"/>
        <end position="202"/>
    </location>
</feature>
<evidence type="ECO:0000259" key="14">
    <source>
        <dbReference type="Pfam" id="PF17655"/>
    </source>
</evidence>
<feature type="domain" description="Inward rectifier potassium channel C-terminal" evidence="14">
    <location>
        <begin position="210"/>
        <end position="379"/>
    </location>
</feature>
<keyword evidence="16" id="KW-1185">Reference proteome</keyword>
<dbReference type="InterPro" id="IPR014756">
    <property type="entry name" value="Ig_E-set"/>
</dbReference>
<dbReference type="PANTHER" id="PTHR11767">
    <property type="entry name" value="INWARD RECTIFIER POTASSIUM CHANNEL"/>
    <property type="match status" value="1"/>
</dbReference>
<sequence>MNRSDERGLLSAEPLIKPIMASSTMDKSVNNVNTTYYNFEKRMRQSNRSNRRLNDRVVFKNGHFNIEKTNNKLFGVLPDIFKALVEARWRWTLLNSFLIFVSIWLFFAWIWWIIVLWHGDLDEDHLPPFQKKANWTPCIKEIYGFTSTFLFSVEIYTTIGYGTRSLTLECPTAMFAMCIEGILGTMLQSFMIGIVFAKLTRPKSRTATLLFTKNAVVNQRDQNLCLMFRAGNVRKSRIIDVRVDAYVIRFVTKDHGDLLNGHQVKLDLFVDACDDIIFMWPISVLHKISKKSPFYNLSAREILHSKLEILVTLEGTIESTGQPVQARSSYTENEILWGHRFTQLVSYNRERQGYEVDYSKLNLVTSVKTPVCSAKVLQKFYGNDAGVADDGKTKSGCNCNCSCCKKED</sequence>
<dbReference type="GO" id="GO:0034702">
    <property type="term" value="C:monoatomic ion channel complex"/>
    <property type="evidence" value="ECO:0007669"/>
    <property type="project" value="UniProtKB-KW"/>
</dbReference>
<evidence type="ECO:0000256" key="10">
    <source>
        <dbReference type="ARBA" id="ARBA00023303"/>
    </source>
</evidence>
<reference evidence="15 16" key="1">
    <citation type="journal article" date="2019" name="Commun. Biol.">
        <title>The bagworm genome reveals a unique fibroin gene that provides high tensile strength.</title>
        <authorList>
            <person name="Kono N."/>
            <person name="Nakamura H."/>
            <person name="Ohtoshi R."/>
            <person name="Tomita M."/>
            <person name="Numata K."/>
            <person name="Arakawa K."/>
        </authorList>
    </citation>
    <scope>NUCLEOTIDE SEQUENCE [LARGE SCALE GENOMIC DNA]</scope>
</reference>
<dbReference type="Gene3D" id="1.10.287.70">
    <property type="match status" value="1"/>
</dbReference>
<dbReference type="Pfam" id="PF01007">
    <property type="entry name" value="IRK"/>
    <property type="match status" value="1"/>
</dbReference>
<keyword evidence="2 11" id="KW-0813">Transport</keyword>
<dbReference type="InterPro" id="IPR041647">
    <property type="entry name" value="IRK_C"/>
</dbReference>
<dbReference type="InterPro" id="IPR040445">
    <property type="entry name" value="Kir_TM"/>
</dbReference>
<evidence type="ECO:0000256" key="2">
    <source>
        <dbReference type="ARBA" id="ARBA00022448"/>
    </source>
</evidence>
<comment type="similarity">
    <text evidence="11">Belongs to the inward rectifier-type potassium channel (TC 1.A.2.1) family.</text>
</comment>
<evidence type="ECO:0000256" key="7">
    <source>
        <dbReference type="ARBA" id="ARBA00022989"/>
    </source>
</evidence>
<evidence type="ECO:0000256" key="4">
    <source>
        <dbReference type="ARBA" id="ARBA00022692"/>
    </source>
</evidence>
<dbReference type="OrthoDB" id="273257at2759"/>
<dbReference type="STRING" id="151549.A0A4C1XC66"/>
<dbReference type="PIRSF" id="PIRSF005465">
    <property type="entry name" value="GIRK_kir"/>
    <property type="match status" value="1"/>
</dbReference>
<evidence type="ECO:0000256" key="6">
    <source>
        <dbReference type="ARBA" id="ARBA00022958"/>
    </source>
</evidence>
<dbReference type="AlphaFoldDB" id="A0A4C1XC66"/>
<proteinExistence type="inferred from homology"/>
<keyword evidence="7 12" id="KW-1133">Transmembrane helix</keyword>
<keyword evidence="3 11" id="KW-0633">Potassium transport</keyword>
<dbReference type="GO" id="GO:1990573">
    <property type="term" value="P:potassium ion import across plasma membrane"/>
    <property type="evidence" value="ECO:0007669"/>
    <property type="project" value="TreeGrafter"/>
</dbReference>
<dbReference type="GO" id="GO:0005886">
    <property type="term" value="C:plasma membrane"/>
    <property type="evidence" value="ECO:0007669"/>
    <property type="project" value="TreeGrafter"/>
</dbReference>
<dbReference type="Pfam" id="PF17655">
    <property type="entry name" value="IRK_C"/>
    <property type="match status" value="1"/>
</dbReference>
<keyword evidence="6 11" id="KW-0630">Potassium</keyword>
<dbReference type="EMBL" id="BGZK01000775">
    <property type="protein sequence ID" value="GBP59969.1"/>
    <property type="molecule type" value="Genomic_DNA"/>
</dbReference>
<keyword evidence="9 12" id="KW-0472">Membrane</keyword>
<feature type="transmembrane region" description="Helical" evidence="12">
    <location>
        <begin position="97"/>
        <end position="117"/>
    </location>
</feature>
<evidence type="ECO:0000313" key="16">
    <source>
        <dbReference type="Proteomes" id="UP000299102"/>
    </source>
</evidence>
<evidence type="ECO:0000256" key="8">
    <source>
        <dbReference type="ARBA" id="ARBA00023065"/>
    </source>
</evidence>
<keyword evidence="5 11" id="KW-0851">Voltage-gated channel</keyword>
<evidence type="ECO:0000259" key="13">
    <source>
        <dbReference type="Pfam" id="PF01007"/>
    </source>
</evidence>
<evidence type="ECO:0000256" key="9">
    <source>
        <dbReference type="ARBA" id="ARBA00023136"/>
    </source>
</evidence>
<dbReference type="InterPro" id="IPR013518">
    <property type="entry name" value="K_chnl_inward-rec_Kir_cyto"/>
</dbReference>
<organism evidence="15 16">
    <name type="scientific">Eumeta variegata</name>
    <name type="common">Bagworm moth</name>
    <name type="synonym">Eumeta japonica</name>
    <dbReference type="NCBI Taxonomy" id="151549"/>
    <lineage>
        <taxon>Eukaryota</taxon>
        <taxon>Metazoa</taxon>
        <taxon>Ecdysozoa</taxon>
        <taxon>Arthropoda</taxon>
        <taxon>Hexapoda</taxon>
        <taxon>Insecta</taxon>
        <taxon>Pterygota</taxon>
        <taxon>Neoptera</taxon>
        <taxon>Endopterygota</taxon>
        <taxon>Lepidoptera</taxon>
        <taxon>Glossata</taxon>
        <taxon>Ditrysia</taxon>
        <taxon>Tineoidea</taxon>
        <taxon>Psychidae</taxon>
        <taxon>Oiketicinae</taxon>
        <taxon>Eumeta</taxon>
    </lineage>
</organism>
<keyword evidence="4 11" id="KW-0812">Transmembrane</keyword>
<protein>
    <submittedName>
        <fullName evidence="15">ATP-sensitive inward rectifier potassium channel 12</fullName>
    </submittedName>
</protein>
<evidence type="ECO:0000256" key="3">
    <source>
        <dbReference type="ARBA" id="ARBA00022538"/>
    </source>
</evidence>
<dbReference type="PRINTS" id="PR01320">
    <property type="entry name" value="KIRCHANNEL"/>
</dbReference>
<dbReference type="SUPFAM" id="SSF81296">
    <property type="entry name" value="E set domains"/>
    <property type="match status" value="1"/>
</dbReference>
<evidence type="ECO:0000256" key="12">
    <source>
        <dbReference type="SAM" id="Phobius"/>
    </source>
</evidence>
<dbReference type="GO" id="GO:0005242">
    <property type="term" value="F:inward rectifier potassium channel activity"/>
    <property type="evidence" value="ECO:0007669"/>
    <property type="project" value="InterPro"/>
</dbReference>
<dbReference type="PANTHER" id="PTHR11767:SF113">
    <property type="entry name" value="INWARDLY RECTIFYING POTASSIUM CHANNEL 2, ISOFORM D"/>
    <property type="match status" value="1"/>
</dbReference>
<keyword evidence="8 11" id="KW-0406">Ion transport</keyword>
<dbReference type="Proteomes" id="UP000299102">
    <property type="component" value="Unassembled WGS sequence"/>
</dbReference>
<evidence type="ECO:0000256" key="1">
    <source>
        <dbReference type="ARBA" id="ARBA00004141"/>
    </source>
</evidence>
<dbReference type="InterPro" id="IPR016449">
    <property type="entry name" value="K_chnl_inward-rec_Kir"/>
</dbReference>
<feature type="transmembrane region" description="Helical" evidence="12">
    <location>
        <begin position="173"/>
        <end position="197"/>
    </location>
</feature>
<dbReference type="SUPFAM" id="SSF81324">
    <property type="entry name" value="Voltage-gated potassium channels"/>
    <property type="match status" value="1"/>
</dbReference>
<dbReference type="GO" id="GO:0034765">
    <property type="term" value="P:regulation of monoatomic ion transmembrane transport"/>
    <property type="evidence" value="ECO:0007669"/>
    <property type="project" value="TreeGrafter"/>
</dbReference>
<evidence type="ECO:0000256" key="5">
    <source>
        <dbReference type="ARBA" id="ARBA00022882"/>
    </source>
</evidence>
<comment type="caution">
    <text evidence="15">The sequence shown here is derived from an EMBL/GenBank/DDBJ whole genome shotgun (WGS) entry which is preliminary data.</text>
</comment>
<gene>
    <name evidence="15" type="primary">KCNJ12</name>
    <name evidence="15" type="ORF">EVAR_84469_1</name>
</gene>
<comment type="subcellular location">
    <subcellularLocation>
        <location evidence="1 11">Membrane</location>
        <topology evidence="1 11">Multi-pass membrane protein</topology>
    </subcellularLocation>
</comment>
<keyword evidence="10 11" id="KW-0407">Ion channel</keyword>
<name>A0A4C1XC66_EUMVA</name>
<evidence type="ECO:0000256" key="11">
    <source>
        <dbReference type="RuleBase" id="RU003822"/>
    </source>
</evidence>
<evidence type="ECO:0000313" key="15">
    <source>
        <dbReference type="EMBL" id="GBP59969.1"/>
    </source>
</evidence>
<accession>A0A4C1XC66</accession>